<sequence length="409" mass="44164">MTKRRRAPSASSEDTLDFAADLAPAPTPAPVPTTVNNHFAVNVSTDAIQRAIEQQAEALSVIQRTQDQHTDLQTQHAEALKALQSAHDEHDELNDLQHWGVLERLELGINDNRTAQDLNLKKQRDVLDAHGKMLEQLADTQKQQGAEIQSLLRGQTEQAGAQQLILATLKSLMEKTDQLSSAVSAGIAAKTSRDAELENMTAALDTNIKAFNSKVNSTLTGIDSKVSHLSTHSTTVDTTFATLIDRVSDVDKRVNGVSDHLMLADNKSREVDSKIASIISSLSGDQHKIKMDKLDSKLATVEQKLTTLGTKMAVVDTIASKVIDIHARQASSDKIHVNTPKMAVGLPHPSDKTPKHATPSVPKETINALPSSHTPQYSTPAYSDIKSSPASSSNLIPDDSRMKNGPSAS</sequence>
<keyword evidence="3" id="KW-1185">Reference proteome</keyword>
<evidence type="ECO:0000313" key="2">
    <source>
        <dbReference type="EMBL" id="KAL1411805.1"/>
    </source>
</evidence>
<reference evidence="2 3" key="1">
    <citation type="submission" date="2023-08" db="EMBL/GenBank/DDBJ databases">
        <title>Annotated Genome Sequence of Vanrija albida AlHP1.</title>
        <authorList>
            <person name="Herzog R."/>
        </authorList>
    </citation>
    <scope>NUCLEOTIDE SEQUENCE [LARGE SCALE GENOMIC DNA]</scope>
    <source>
        <strain evidence="2 3">AlHP1</strain>
    </source>
</reference>
<dbReference type="EMBL" id="JBBXJM010000002">
    <property type="protein sequence ID" value="KAL1411805.1"/>
    <property type="molecule type" value="Genomic_DNA"/>
</dbReference>
<accession>A0ABR3QAR8</accession>
<gene>
    <name evidence="2" type="ORF">Q8F55_002772</name>
</gene>
<organism evidence="2 3">
    <name type="scientific">Vanrija albida</name>
    <dbReference type="NCBI Taxonomy" id="181172"/>
    <lineage>
        <taxon>Eukaryota</taxon>
        <taxon>Fungi</taxon>
        <taxon>Dikarya</taxon>
        <taxon>Basidiomycota</taxon>
        <taxon>Agaricomycotina</taxon>
        <taxon>Tremellomycetes</taxon>
        <taxon>Trichosporonales</taxon>
        <taxon>Trichosporonaceae</taxon>
        <taxon>Vanrija</taxon>
    </lineage>
</organism>
<proteinExistence type="predicted"/>
<evidence type="ECO:0000256" key="1">
    <source>
        <dbReference type="SAM" id="MobiDB-lite"/>
    </source>
</evidence>
<comment type="caution">
    <text evidence="2">The sequence shown here is derived from an EMBL/GenBank/DDBJ whole genome shotgun (WGS) entry which is preliminary data.</text>
</comment>
<evidence type="ECO:0000313" key="3">
    <source>
        <dbReference type="Proteomes" id="UP001565368"/>
    </source>
</evidence>
<dbReference type="GeneID" id="95983815"/>
<dbReference type="Proteomes" id="UP001565368">
    <property type="component" value="Unassembled WGS sequence"/>
</dbReference>
<feature type="region of interest" description="Disordered" evidence="1">
    <location>
        <begin position="334"/>
        <end position="409"/>
    </location>
</feature>
<name>A0ABR3QAR8_9TREE</name>
<protein>
    <submittedName>
        <fullName evidence="2">Uncharacterized protein</fullName>
    </submittedName>
</protein>
<dbReference type="RefSeq" id="XP_069211749.1">
    <property type="nucleotide sequence ID" value="XM_069351363.1"/>
</dbReference>
<feature type="compositionally biased region" description="Polar residues" evidence="1">
    <location>
        <begin position="368"/>
        <end position="395"/>
    </location>
</feature>